<feature type="transmembrane region" description="Helical" evidence="1">
    <location>
        <begin position="223"/>
        <end position="246"/>
    </location>
</feature>
<dbReference type="Proteomes" id="UP000214588">
    <property type="component" value="Unassembled WGS sequence"/>
</dbReference>
<dbReference type="Pfam" id="PF07670">
    <property type="entry name" value="Gate"/>
    <property type="match status" value="2"/>
</dbReference>
<comment type="caution">
    <text evidence="3">The sequence shown here is derived from an EMBL/GenBank/DDBJ whole genome shotgun (WGS) entry which is preliminary data.</text>
</comment>
<feature type="transmembrane region" description="Helical" evidence="1">
    <location>
        <begin position="48"/>
        <end position="69"/>
    </location>
</feature>
<feature type="domain" description="Nucleoside transporter/FeoB GTPase Gate" evidence="2">
    <location>
        <begin position="224"/>
        <end position="317"/>
    </location>
</feature>
<dbReference type="NCBIfam" id="TIGR02871">
    <property type="entry name" value="spore_ylbJ"/>
    <property type="match status" value="1"/>
</dbReference>
<feature type="transmembrane region" description="Helical" evidence="1">
    <location>
        <begin position="81"/>
        <end position="106"/>
    </location>
</feature>
<feature type="transmembrane region" description="Helical" evidence="1">
    <location>
        <begin position="134"/>
        <end position="160"/>
    </location>
</feature>
<evidence type="ECO:0000259" key="2">
    <source>
        <dbReference type="Pfam" id="PF07670"/>
    </source>
</evidence>
<dbReference type="InterPro" id="IPR011642">
    <property type="entry name" value="Gate_dom"/>
</dbReference>
<keyword evidence="1" id="KW-1133">Transmembrane helix</keyword>
<sequence>MVSNKKEKIFHLLLATGSVFLTISLIGYPDEAFDAAVEGLTIWWDVVFPALLPFFIGAEILIGLGVVHFMGVMLEPFMRPVFNVPGAGSFVMAVGLASGFPIGSILTSKLRRNQMLSKTEAERLLCFTNTADPLYMFGAVAVGMFYNAQLGILIAVAHYLSSLSVGLLMRFYKRNSSDITTETKTSEHIIIRAFKAMFKGKRDDQRPFGKLLGDAIRNSVNTLLLIGGFIILFSVIIRILTVIGFIELVTTILSPIFLTLGLRPELIPTLISGFFEISLGSELAAGLSNVPLTQKLMAVSAIIAWSGLSVHAQVASITSDTDINVVPFILARILHGILAAIYTIPVVHHLYDYIQPVQKVISDVDPNLNLLTSWHWGLALFASALCILILVILLSIILSTINSSKRVFFFIRK</sequence>
<feature type="transmembrane region" description="Helical" evidence="1">
    <location>
        <begin position="333"/>
        <end position="354"/>
    </location>
</feature>
<name>A0A226BZ27_9FIRM</name>
<dbReference type="OrthoDB" id="1645614at2"/>
<keyword evidence="4" id="KW-1185">Reference proteome</keyword>
<accession>A0A226BZ27</accession>
<dbReference type="EMBL" id="NIQC01000007">
    <property type="protein sequence ID" value="OWZ84181.1"/>
    <property type="molecule type" value="Genomic_DNA"/>
</dbReference>
<evidence type="ECO:0000313" key="4">
    <source>
        <dbReference type="Proteomes" id="UP000214588"/>
    </source>
</evidence>
<protein>
    <submittedName>
        <fullName evidence="3">Sporulation integral membrane protein YlbJ</fullName>
    </submittedName>
</protein>
<evidence type="ECO:0000313" key="3">
    <source>
        <dbReference type="EMBL" id="OWZ84181.1"/>
    </source>
</evidence>
<keyword evidence="1" id="KW-0472">Membrane</keyword>
<dbReference type="InterPro" id="IPR014226">
    <property type="entry name" value="Spore_IM_YlbJ"/>
</dbReference>
<dbReference type="RefSeq" id="WP_089023159.1">
    <property type="nucleotide sequence ID" value="NZ_NIQC01000007.1"/>
</dbReference>
<dbReference type="AlphaFoldDB" id="A0A226BZ27"/>
<proteinExistence type="predicted"/>
<feature type="domain" description="Nucleoside transporter/FeoB GTPase Gate" evidence="2">
    <location>
        <begin position="46"/>
        <end position="133"/>
    </location>
</feature>
<organism evidence="3 4">
    <name type="scientific">Natranaerobius trueperi</name>
    <dbReference type="NCBI Taxonomy" id="759412"/>
    <lineage>
        <taxon>Bacteria</taxon>
        <taxon>Bacillati</taxon>
        <taxon>Bacillota</taxon>
        <taxon>Clostridia</taxon>
        <taxon>Natranaerobiales</taxon>
        <taxon>Natranaerobiaceae</taxon>
        <taxon>Natranaerobius</taxon>
    </lineage>
</organism>
<keyword evidence="1" id="KW-0812">Transmembrane</keyword>
<gene>
    <name evidence="3" type="primary">ylbJ</name>
    <name evidence="3" type="ORF">CDO51_04740</name>
</gene>
<evidence type="ECO:0000256" key="1">
    <source>
        <dbReference type="SAM" id="Phobius"/>
    </source>
</evidence>
<reference evidence="3 4" key="1">
    <citation type="submission" date="2017-06" db="EMBL/GenBank/DDBJ databases">
        <title>Draft Genome Sequence of Natranaerobius trueperi halophilic, alkalithermophilic bacteria from soda lakes.</title>
        <authorList>
            <person name="Zhao B."/>
        </authorList>
    </citation>
    <scope>NUCLEOTIDE SEQUENCE [LARGE SCALE GENOMIC DNA]</scope>
    <source>
        <strain evidence="3 4">DSM 18760</strain>
    </source>
</reference>
<feature type="transmembrane region" description="Helical" evidence="1">
    <location>
        <begin position="9"/>
        <end position="28"/>
    </location>
</feature>
<feature type="transmembrane region" description="Helical" evidence="1">
    <location>
        <begin position="374"/>
        <end position="398"/>
    </location>
</feature>